<sequence>MIQILINSLAGKTVSLTQKTTDSLLKGVQFLVKGSLTSTGGGLDLLSNAFFYKPEWREALQKAGVQVKETGHKSNESLQKTIEQTNQAFDKALFKVELTAKQSDDMIFDNRMVSSILGSSHNQKFKLTKIDMSFRTFGKDITAKETIEEFKDSKKTKSVLFLPGLFTDETVWQEQVVEYKDRKITSPGLATDLQEIGYYPFYLRYNHGLPIHENGKKLMHLLDVFFNEDPNIKPDIICYSLGCLIFRSCLYHAKLENKEWLNRFGKVVLIAAPNKGSYLEKIGFWLGFLFEKSPNVALKIIGMIGNLRSDAIKDLSFGLIRKEEKGWMETISGYFGETYFGELDDVDVYQAYALMEGVENPLQNFLGDGIVEKKSLTYLTDKVFNKKTNPTLRTLELNKQNHFSIISARPLIHWVKEVFGEAPKI</sequence>
<protein>
    <recommendedName>
        <fullName evidence="3">Alpha/beta hydrolase</fullName>
    </recommendedName>
</protein>
<dbReference type="AlphaFoldDB" id="A0A2N0ALL4"/>
<reference evidence="1 2" key="1">
    <citation type="submission" date="2017-07" db="EMBL/GenBank/DDBJ databases">
        <title>Leptospira spp. isolated from tropical soils.</title>
        <authorList>
            <person name="Thibeaux R."/>
            <person name="Iraola G."/>
            <person name="Ferres I."/>
            <person name="Bierque E."/>
            <person name="Girault D."/>
            <person name="Soupe-Gilbert M.-E."/>
            <person name="Picardeau M."/>
            <person name="Goarant C."/>
        </authorList>
    </citation>
    <scope>NUCLEOTIDE SEQUENCE [LARGE SCALE GENOMIC DNA]</scope>
    <source>
        <strain evidence="1 2">FH2-B-A1</strain>
    </source>
</reference>
<organism evidence="1 2">
    <name type="scientific">Leptospira harrisiae</name>
    <dbReference type="NCBI Taxonomy" id="2023189"/>
    <lineage>
        <taxon>Bacteria</taxon>
        <taxon>Pseudomonadati</taxon>
        <taxon>Spirochaetota</taxon>
        <taxon>Spirochaetia</taxon>
        <taxon>Leptospirales</taxon>
        <taxon>Leptospiraceae</taxon>
        <taxon>Leptospira</taxon>
    </lineage>
</organism>
<proteinExistence type="predicted"/>
<dbReference type="Proteomes" id="UP000232145">
    <property type="component" value="Unassembled WGS sequence"/>
</dbReference>
<dbReference type="EMBL" id="NPDX01000001">
    <property type="protein sequence ID" value="PJZ85208.1"/>
    <property type="molecule type" value="Genomic_DNA"/>
</dbReference>
<keyword evidence="2" id="KW-1185">Reference proteome</keyword>
<evidence type="ECO:0000313" key="1">
    <source>
        <dbReference type="EMBL" id="PJZ85208.1"/>
    </source>
</evidence>
<dbReference type="RefSeq" id="WP_100742121.1">
    <property type="nucleotide sequence ID" value="NZ_NPDW01000001.1"/>
</dbReference>
<gene>
    <name evidence="1" type="ORF">CH364_02800</name>
</gene>
<evidence type="ECO:0008006" key="3">
    <source>
        <dbReference type="Google" id="ProtNLM"/>
    </source>
</evidence>
<dbReference type="InterPro" id="IPR029058">
    <property type="entry name" value="AB_hydrolase_fold"/>
</dbReference>
<dbReference type="SUPFAM" id="SSF53474">
    <property type="entry name" value="alpha/beta-Hydrolases"/>
    <property type="match status" value="1"/>
</dbReference>
<dbReference type="Gene3D" id="3.40.50.1820">
    <property type="entry name" value="alpha/beta hydrolase"/>
    <property type="match status" value="1"/>
</dbReference>
<dbReference type="OrthoDB" id="8871309at2"/>
<evidence type="ECO:0000313" key="2">
    <source>
        <dbReference type="Proteomes" id="UP000232145"/>
    </source>
</evidence>
<name>A0A2N0ALL4_9LEPT</name>
<comment type="caution">
    <text evidence="1">The sequence shown here is derived from an EMBL/GenBank/DDBJ whole genome shotgun (WGS) entry which is preliminary data.</text>
</comment>
<accession>A0A2N0ALL4</accession>